<evidence type="ECO:0000313" key="2">
    <source>
        <dbReference type="Proteomes" id="UP000589896"/>
    </source>
</evidence>
<dbReference type="Proteomes" id="UP000589896">
    <property type="component" value="Unassembled WGS sequence"/>
</dbReference>
<organism evidence="1 2">
    <name type="scientific">Luteimonas deserti</name>
    <dbReference type="NCBI Taxonomy" id="2752306"/>
    <lineage>
        <taxon>Bacteria</taxon>
        <taxon>Pseudomonadati</taxon>
        <taxon>Pseudomonadota</taxon>
        <taxon>Gammaproteobacteria</taxon>
        <taxon>Lysobacterales</taxon>
        <taxon>Lysobacteraceae</taxon>
        <taxon>Luteimonas</taxon>
    </lineage>
</organism>
<dbReference type="RefSeq" id="WP_180543251.1">
    <property type="nucleotide sequence ID" value="NZ_JACCJZ010000004.1"/>
</dbReference>
<sequence length="193" mass="20742">MSPETAAPIRIAFLTGRSDRARCGLSPEQQRFLDALRAPGRQFVDCNFPYAAADAGHVAVPLPLAAWRNLGDYIGARRAAFAGRHRASVTARFEGDAAVVLLAGSCGLELLAGLQLPADLRTRLHVFAYGPVARRAPDVARLLCVQGRGDWISRLGWHGPVQRVGGGHMDYLRRPDVRALCDGFIAATPCAST</sequence>
<name>A0A7Z0TXL6_9GAMM</name>
<proteinExistence type="predicted"/>
<gene>
    <name evidence="1" type="ORF">H0E82_01760</name>
</gene>
<evidence type="ECO:0008006" key="3">
    <source>
        <dbReference type="Google" id="ProtNLM"/>
    </source>
</evidence>
<evidence type="ECO:0000313" key="1">
    <source>
        <dbReference type="EMBL" id="NYZ61492.1"/>
    </source>
</evidence>
<accession>A0A7Z0TXL6</accession>
<keyword evidence="2" id="KW-1185">Reference proteome</keyword>
<dbReference type="AlphaFoldDB" id="A0A7Z0TXL6"/>
<comment type="caution">
    <text evidence="1">The sequence shown here is derived from an EMBL/GenBank/DDBJ whole genome shotgun (WGS) entry which is preliminary data.</text>
</comment>
<dbReference type="EMBL" id="JACCJZ010000004">
    <property type="protein sequence ID" value="NYZ61492.1"/>
    <property type="molecule type" value="Genomic_DNA"/>
</dbReference>
<protein>
    <recommendedName>
        <fullName evidence="3">Alpha/beta hydrolase</fullName>
    </recommendedName>
</protein>
<reference evidence="1 2" key="1">
    <citation type="submission" date="2020-07" db="EMBL/GenBank/DDBJ databases">
        <title>isolation of Luteimonas sp. SJ-16.</title>
        <authorList>
            <person name="Huang X.-X."/>
            <person name="Xu L."/>
            <person name="Sun J.-Q."/>
        </authorList>
    </citation>
    <scope>NUCLEOTIDE SEQUENCE [LARGE SCALE GENOMIC DNA]</scope>
    <source>
        <strain evidence="1 2">SJ-16</strain>
    </source>
</reference>